<evidence type="ECO:0000256" key="6">
    <source>
        <dbReference type="ARBA" id="ARBA00023125"/>
    </source>
</evidence>
<dbReference type="PANTHER" id="PTHR30455:SF2">
    <property type="entry name" value="TRANSCRIPTIONAL REPRESSOR NRDR"/>
    <property type="match status" value="1"/>
</dbReference>
<keyword evidence="7 8" id="KW-0804">Transcription</keyword>
<proteinExistence type="inferred from homology"/>
<dbReference type="OrthoDB" id="9807461at2"/>
<dbReference type="InterPro" id="IPR005144">
    <property type="entry name" value="ATP-cone_dom"/>
</dbReference>
<evidence type="ECO:0000256" key="7">
    <source>
        <dbReference type="ARBA" id="ARBA00023163"/>
    </source>
</evidence>
<dbReference type="STRING" id="313628.LNTAR_15817"/>
<organism evidence="10 11">
    <name type="scientific">Lentisphaera araneosa HTCC2155</name>
    <dbReference type="NCBI Taxonomy" id="313628"/>
    <lineage>
        <taxon>Bacteria</taxon>
        <taxon>Pseudomonadati</taxon>
        <taxon>Lentisphaerota</taxon>
        <taxon>Lentisphaeria</taxon>
        <taxon>Lentisphaerales</taxon>
        <taxon>Lentisphaeraceae</taxon>
        <taxon>Lentisphaera</taxon>
    </lineage>
</organism>
<keyword evidence="5 8" id="KW-0805">Transcription regulation</keyword>
<dbReference type="InterPro" id="IPR055173">
    <property type="entry name" value="NrdR-like_N"/>
</dbReference>
<dbReference type="GO" id="GO:0003677">
    <property type="term" value="F:DNA binding"/>
    <property type="evidence" value="ECO:0007669"/>
    <property type="project" value="UniProtKB-KW"/>
</dbReference>
<gene>
    <name evidence="8" type="primary">nrdR</name>
    <name evidence="10" type="ORF">LNTAR_15817</name>
</gene>
<keyword evidence="11" id="KW-1185">Reference proteome</keyword>
<dbReference type="NCBIfam" id="TIGR00244">
    <property type="entry name" value="transcriptional regulator NrdR"/>
    <property type="match status" value="1"/>
</dbReference>
<evidence type="ECO:0000259" key="9">
    <source>
        <dbReference type="PROSITE" id="PS51161"/>
    </source>
</evidence>
<dbReference type="EMBL" id="ABCK01000011">
    <property type="protein sequence ID" value="EDM27151.1"/>
    <property type="molecule type" value="Genomic_DNA"/>
</dbReference>
<dbReference type="RefSeq" id="WP_007279059.1">
    <property type="nucleotide sequence ID" value="NZ_ABCK01000011.1"/>
</dbReference>
<evidence type="ECO:0000256" key="4">
    <source>
        <dbReference type="ARBA" id="ARBA00022840"/>
    </source>
</evidence>
<keyword evidence="8" id="KW-0479">Metal-binding</keyword>
<dbReference type="eggNOG" id="COG1327">
    <property type="taxonomic scope" value="Bacteria"/>
</dbReference>
<protein>
    <recommendedName>
        <fullName evidence="8">Transcriptional repressor NrdR</fullName>
    </recommendedName>
</protein>
<name>A6DMG1_9BACT</name>
<dbReference type="GO" id="GO:0045892">
    <property type="term" value="P:negative regulation of DNA-templated transcription"/>
    <property type="evidence" value="ECO:0007669"/>
    <property type="project" value="UniProtKB-UniRule"/>
</dbReference>
<dbReference type="GO" id="GO:0008270">
    <property type="term" value="F:zinc ion binding"/>
    <property type="evidence" value="ECO:0007669"/>
    <property type="project" value="UniProtKB-UniRule"/>
</dbReference>
<keyword evidence="4 8" id="KW-0067">ATP-binding</keyword>
<evidence type="ECO:0000256" key="5">
    <source>
        <dbReference type="ARBA" id="ARBA00023015"/>
    </source>
</evidence>
<dbReference type="GO" id="GO:0005524">
    <property type="term" value="F:ATP binding"/>
    <property type="evidence" value="ECO:0007669"/>
    <property type="project" value="UniProtKB-UniRule"/>
</dbReference>
<dbReference type="Pfam" id="PF22811">
    <property type="entry name" value="Zn_ribbon_NrdR"/>
    <property type="match status" value="1"/>
</dbReference>
<feature type="zinc finger region" evidence="8">
    <location>
        <begin position="3"/>
        <end position="34"/>
    </location>
</feature>
<dbReference type="PANTHER" id="PTHR30455">
    <property type="entry name" value="TRANSCRIPTIONAL REPRESSOR NRDR"/>
    <property type="match status" value="1"/>
</dbReference>
<dbReference type="PROSITE" id="PS51161">
    <property type="entry name" value="ATP_CONE"/>
    <property type="match status" value="1"/>
</dbReference>
<comment type="function">
    <text evidence="8">Negatively regulates transcription of bacterial ribonucleotide reductase nrd genes and operons by binding to NrdR-boxes.</text>
</comment>
<feature type="domain" description="ATP-cone" evidence="9">
    <location>
        <begin position="49"/>
        <end position="139"/>
    </location>
</feature>
<dbReference type="InterPro" id="IPR003796">
    <property type="entry name" value="RNR_NrdR-like"/>
</dbReference>
<comment type="caution">
    <text evidence="10">The sequence shown here is derived from an EMBL/GenBank/DDBJ whole genome shotgun (WGS) entry which is preliminary data.</text>
</comment>
<dbReference type="Pfam" id="PF03477">
    <property type="entry name" value="ATP-cone"/>
    <property type="match status" value="1"/>
</dbReference>
<keyword evidence="8" id="KW-0862">Zinc</keyword>
<keyword evidence="1 8" id="KW-0678">Repressor</keyword>
<keyword evidence="3 8" id="KW-0863">Zinc-finger</keyword>
<evidence type="ECO:0000256" key="8">
    <source>
        <dbReference type="HAMAP-Rule" id="MF_00440"/>
    </source>
</evidence>
<keyword evidence="6 8" id="KW-0238">DNA-binding</keyword>
<evidence type="ECO:0000256" key="2">
    <source>
        <dbReference type="ARBA" id="ARBA00022741"/>
    </source>
</evidence>
<accession>A6DMG1</accession>
<evidence type="ECO:0000256" key="3">
    <source>
        <dbReference type="ARBA" id="ARBA00022771"/>
    </source>
</evidence>
<dbReference type="AlphaFoldDB" id="A6DMG1"/>
<evidence type="ECO:0000256" key="1">
    <source>
        <dbReference type="ARBA" id="ARBA00022491"/>
    </source>
</evidence>
<evidence type="ECO:0000313" key="10">
    <source>
        <dbReference type="EMBL" id="EDM27151.1"/>
    </source>
</evidence>
<keyword evidence="2 8" id="KW-0547">Nucleotide-binding</keyword>
<dbReference type="HAMAP" id="MF_00440">
    <property type="entry name" value="NrdR"/>
    <property type="match status" value="1"/>
</dbReference>
<comment type="cofactor">
    <cofactor evidence="8">
        <name>Zn(2+)</name>
        <dbReference type="ChEBI" id="CHEBI:29105"/>
    </cofactor>
    <text evidence="8">Binds 1 zinc ion.</text>
</comment>
<comment type="similarity">
    <text evidence="8">Belongs to the NrdR family.</text>
</comment>
<evidence type="ECO:0000313" key="11">
    <source>
        <dbReference type="Proteomes" id="UP000004947"/>
    </source>
</evidence>
<sequence>MRCPECSNTSNKVLETRLSKDRNILRRRRQCNSCNTRFSTQEEMVRGDLMVIKSGGRKEDFNIQKVREGLQLALRKRPVGDDAINEAVENIKLSVSDRLDREVFSHEIGEMVMIELKRLDEVAYVRFASVYREFKDASEFIETIQSMQSVDYDSDQQ</sequence>
<dbReference type="Proteomes" id="UP000004947">
    <property type="component" value="Unassembled WGS sequence"/>
</dbReference>
<reference evidence="10 11" key="1">
    <citation type="journal article" date="2010" name="J. Bacteriol.">
        <title>Genome sequence of Lentisphaera araneosa HTCC2155T, the type species of the order Lentisphaerales in the phylum Lentisphaerae.</title>
        <authorList>
            <person name="Thrash J.C."/>
            <person name="Cho J.C."/>
            <person name="Vergin K.L."/>
            <person name="Morris R.M."/>
            <person name="Giovannoni S.J."/>
        </authorList>
    </citation>
    <scope>NUCLEOTIDE SEQUENCE [LARGE SCALE GENOMIC DNA]</scope>
    <source>
        <strain evidence="10 11">HTCC2155</strain>
    </source>
</reference>